<protein>
    <submittedName>
        <fullName evidence="5">M5 polypeptide</fullName>
    </submittedName>
</protein>
<gene>
    <name evidence="5" type="primary">appY</name>
    <name evidence="5" type="ORF">NCTC13337_00101</name>
</gene>
<accession>A0A380MKN8</accession>
<evidence type="ECO:0000259" key="4">
    <source>
        <dbReference type="PROSITE" id="PS01124"/>
    </source>
</evidence>
<evidence type="ECO:0000256" key="3">
    <source>
        <dbReference type="ARBA" id="ARBA00023163"/>
    </source>
</evidence>
<feature type="domain" description="HTH araC/xylS-type" evidence="4">
    <location>
        <begin position="179"/>
        <end position="277"/>
    </location>
</feature>
<evidence type="ECO:0000313" key="6">
    <source>
        <dbReference type="Proteomes" id="UP000254601"/>
    </source>
</evidence>
<keyword evidence="1" id="KW-0805">Transcription regulation</keyword>
<evidence type="ECO:0000256" key="1">
    <source>
        <dbReference type="ARBA" id="ARBA00023015"/>
    </source>
</evidence>
<dbReference type="PROSITE" id="PS01124">
    <property type="entry name" value="HTH_ARAC_FAMILY_2"/>
    <property type="match status" value="1"/>
</dbReference>
<dbReference type="PANTHER" id="PTHR43280">
    <property type="entry name" value="ARAC-FAMILY TRANSCRIPTIONAL REGULATOR"/>
    <property type="match status" value="1"/>
</dbReference>
<keyword evidence="6" id="KW-1185">Reference proteome</keyword>
<proteinExistence type="predicted"/>
<sequence>MPFTQSVILPSDIVSNHYRSRVFPSRIRAHGGVLQSQKARKHLCWVQPYSAFIVLLRGELRFSIGRQQYHFQKNPTVIFIYLPYPTLFVREIGIGTLEKYTFTGLENWLALPTTTKPVHAWQPSQSILEKLHKISLQTSEIEHVWQQEVALMALLDSLWQECLAYAAPKAELPIVPEVALFSKRLEQAFTQGVASVGALANALYMSERTLNRKLQQYFGISATQWLLDKRMYLAARLLAEQKSITEASYACGYQTVSGFSHAFHRYFGATPSEYLNQLLG</sequence>
<dbReference type="SMART" id="SM00342">
    <property type="entry name" value="HTH_ARAC"/>
    <property type="match status" value="1"/>
</dbReference>
<dbReference type="PANTHER" id="PTHR43280:SF28">
    <property type="entry name" value="HTH-TYPE TRANSCRIPTIONAL ACTIVATOR RHAS"/>
    <property type="match status" value="1"/>
</dbReference>
<reference evidence="5 6" key="1">
    <citation type="submission" date="2018-06" db="EMBL/GenBank/DDBJ databases">
        <authorList>
            <consortium name="Pathogen Informatics"/>
            <person name="Doyle S."/>
        </authorList>
    </citation>
    <scope>NUCLEOTIDE SEQUENCE [LARGE SCALE GENOMIC DNA]</scope>
    <source>
        <strain evidence="5 6">NCTC13337</strain>
    </source>
</reference>
<dbReference type="PRINTS" id="PR00032">
    <property type="entry name" value="HTHARAC"/>
</dbReference>
<dbReference type="GO" id="GO:0043565">
    <property type="term" value="F:sequence-specific DNA binding"/>
    <property type="evidence" value="ECO:0007669"/>
    <property type="project" value="InterPro"/>
</dbReference>
<dbReference type="Proteomes" id="UP000254601">
    <property type="component" value="Unassembled WGS sequence"/>
</dbReference>
<dbReference type="RefSeq" id="WP_072577283.1">
    <property type="nucleotide sequence ID" value="NZ_LWHB01000152.1"/>
</dbReference>
<dbReference type="Pfam" id="PF12833">
    <property type="entry name" value="HTH_18"/>
    <property type="match status" value="1"/>
</dbReference>
<name>A0A380MKN8_9GAMM</name>
<dbReference type="AlphaFoldDB" id="A0A380MKN8"/>
<dbReference type="InterPro" id="IPR009057">
    <property type="entry name" value="Homeodomain-like_sf"/>
</dbReference>
<dbReference type="InterPro" id="IPR020449">
    <property type="entry name" value="Tscrpt_reg_AraC-type_HTH"/>
</dbReference>
<dbReference type="Gene3D" id="1.10.10.60">
    <property type="entry name" value="Homeodomain-like"/>
    <property type="match status" value="1"/>
</dbReference>
<keyword evidence="3" id="KW-0804">Transcription</keyword>
<dbReference type="GO" id="GO:0003700">
    <property type="term" value="F:DNA-binding transcription factor activity"/>
    <property type="evidence" value="ECO:0007669"/>
    <property type="project" value="InterPro"/>
</dbReference>
<organism evidence="5 6">
    <name type="scientific">Suttonella ornithocola</name>
    <dbReference type="NCBI Taxonomy" id="279832"/>
    <lineage>
        <taxon>Bacteria</taxon>
        <taxon>Pseudomonadati</taxon>
        <taxon>Pseudomonadota</taxon>
        <taxon>Gammaproteobacteria</taxon>
        <taxon>Cardiobacteriales</taxon>
        <taxon>Cardiobacteriaceae</taxon>
        <taxon>Suttonella</taxon>
    </lineage>
</organism>
<keyword evidence="2" id="KW-0238">DNA-binding</keyword>
<dbReference type="EMBL" id="UHIC01000001">
    <property type="protein sequence ID" value="SUO93200.1"/>
    <property type="molecule type" value="Genomic_DNA"/>
</dbReference>
<evidence type="ECO:0000313" key="5">
    <source>
        <dbReference type="EMBL" id="SUO93200.1"/>
    </source>
</evidence>
<dbReference type="OrthoDB" id="5818519at2"/>
<dbReference type="InterPro" id="IPR018060">
    <property type="entry name" value="HTH_AraC"/>
</dbReference>
<dbReference type="SUPFAM" id="SSF46689">
    <property type="entry name" value="Homeodomain-like"/>
    <property type="match status" value="1"/>
</dbReference>
<evidence type="ECO:0000256" key="2">
    <source>
        <dbReference type="ARBA" id="ARBA00023125"/>
    </source>
</evidence>